<feature type="transmembrane region" description="Helical" evidence="6">
    <location>
        <begin position="317"/>
        <end position="337"/>
    </location>
</feature>
<keyword evidence="3 6" id="KW-0812">Transmembrane</keyword>
<comment type="subcellular location">
    <subcellularLocation>
        <location evidence="1">Cell membrane</location>
        <topology evidence="1">Multi-pass membrane protein</topology>
    </subcellularLocation>
</comment>
<feature type="transmembrane region" description="Helical" evidence="6">
    <location>
        <begin position="50"/>
        <end position="74"/>
    </location>
</feature>
<evidence type="ECO:0000256" key="1">
    <source>
        <dbReference type="ARBA" id="ARBA00004651"/>
    </source>
</evidence>
<dbReference type="CDD" id="cd06580">
    <property type="entry name" value="TM_PBP1_transp_TpRbsC_like"/>
    <property type="match status" value="1"/>
</dbReference>
<name>A0A6N8SAU2_9HYPH</name>
<feature type="transmembrane region" description="Helical" evidence="6">
    <location>
        <begin position="7"/>
        <end position="30"/>
    </location>
</feature>
<dbReference type="PANTHER" id="PTHR47089:SF1">
    <property type="entry name" value="GUANOSINE ABC TRANSPORTER PERMEASE PROTEIN NUPP"/>
    <property type="match status" value="1"/>
</dbReference>
<reference evidence="7 8" key="1">
    <citation type="submission" date="2019-12" db="EMBL/GenBank/DDBJ databases">
        <title>Shinella kummerowiae sp. nov., a symbiotic bacterium isolated from root nodules of the herbal legume Kummerowia stipulacea.</title>
        <authorList>
            <person name="Gao J."/>
        </authorList>
    </citation>
    <scope>NUCLEOTIDE SEQUENCE [LARGE SCALE GENOMIC DNA]</scope>
    <source>
        <strain evidence="7 8">CCBAU 25048</strain>
    </source>
</reference>
<feature type="transmembrane region" description="Helical" evidence="6">
    <location>
        <begin position="108"/>
        <end position="127"/>
    </location>
</feature>
<feature type="transmembrane region" description="Helical" evidence="6">
    <location>
        <begin position="139"/>
        <end position="158"/>
    </location>
</feature>
<dbReference type="GO" id="GO:0022857">
    <property type="term" value="F:transmembrane transporter activity"/>
    <property type="evidence" value="ECO:0007669"/>
    <property type="project" value="InterPro"/>
</dbReference>
<keyword evidence="8" id="KW-1185">Reference proteome</keyword>
<dbReference type="Pfam" id="PF02653">
    <property type="entry name" value="BPD_transp_2"/>
    <property type="match status" value="1"/>
</dbReference>
<keyword evidence="5 6" id="KW-0472">Membrane</keyword>
<evidence type="ECO:0000256" key="4">
    <source>
        <dbReference type="ARBA" id="ARBA00022989"/>
    </source>
</evidence>
<evidence type="ECO:0000313" key="8">
    <source>
        <dbReference type="Proteomes" id="UP000435802"/>
    </source>
</evidence>
<keyword evidence="2" id="KW-1003">Cell membrane</keyword>
<dbReference type="OrthoDB" id="45037at2"/>
<dbReference type="AlphaFoldDB" id="A0A6N8SAU2"/>
<keyword evidence="4 6" id="KW-1133">Transmembrane helix</keyword>
<evidence type="ECO:0000256" key="2">
    <source>
        <dbReference type="ARBA" id="ARBA00022475"/>
    </source>
</evidence>
<evidence type="ECO:0000256" key="5">
    <source>
        <dbReference type="ARBA" id="ARBA00023136"/>
    </source>
</evidence>
<dbReference type="InterPro" id="IPR001851">
    <property type="entry name" value="ABC_transp_permease"/>
</dbReference>
<dbReference type="EMBL" id="WUMK01000003">
    <property type="protein sequence ID" value="MXN45557.1"/>
    <property type="molecule type" value="Genomic_DNA"/>
</dbReference>
<feature type="transmembrane region" description="Helical" evidence="6">
    <location>
        <begin position="190"/>
        <end position="217"/>
    </location>
</feature>
<comment type="caution">
    <text evidence="7">The sequence shown here is derived from an EMBL/GenBank/DDBJ whole genome shotgun (WGS) entry which is preliminary data.</text>
</comment>
<feature type="transmembrane region" description="Helical" evidence="6">
    <location>
        <begin position="86"/>
        <end position="102"/>
    </location>
</feature>
<proteinExistence type="predicted"/>
<dbReference type="Proteomes" id="UP000435802">
    <property type="component" value="Unassembled WGS sequence"/>
</dbReference>
<evidence type="ECO:0000256" key="3">
    <source>
        <dbReference type="ARBA" id="ARBA00022692"/>
    </source>
</evidence>
<feature type="transmembrane region" description="Helical" evidence="6">
    <location>
        <begin position="272"/>
        <end position="297"/>
    </location>
</feature>
<accession>A0A6N8SAU2</accession>
<protein>
    <submittedName>
        <fullName evidence="7">ABC transporter permease</fullName>
    </submittedName>
</protein>
<dbReference type="PANTHER" id="PTHR47089">
    <property type="entry name" value="ABC TRANSPORTER, PERMEASE PROTEIN"/>
    <property type="match status" value="1"/>
</dbReference>
<gene>
    <name evidence="7" type="ORF">GR138_10160</name>
</gene>
<organism evidence="7 8">
    <name type="scientific">Shinella kummerowiae</name>
    <dbReference type="NCBI Taxonomy" id="417745"/>
    <lineage>
        <taxon>Bacteria</taxon>
        <taxon>Pseudomonadati</taxon>
        <taxon>Pseudomonadota</taxon>
        <taxon>Alphaproteobacteria</taxon>
        <taxon>Hyphomicrobiales</taxon>
        <taxon>Rhizobiaceae</taxon>
        <taxon>Shinella</taxon>
    </lineage>
</organism>
<evidence type="ECO:0000256" key="6">
    <source>
        <dbReference type="SAM" id="Phobius"/>
    </source>
</evidence>
<sequence>MLRAIQYIYVLRPVWAVLAALLVGAGLIAVAGVNPWDAYGALFGGAFLDYYGLASTLAKMSPILLAGLAVIVPLRVGLLNIGAEGQIYMGGLFSSMAALLLPEMSPYLQVPLCVLAGAVGGGFWGMIPGYLKAYRGVNEVIITILLNFIAINLVSYVAGGPMMQEGAPYPYSEEIREGLWLPYIMPQTDAHLGVLAGIVLCLAAWFVFRFTTVGFGLGMIGKNPTAATYAGIRVRRNVVAVMFVAGAIGGLAGTFEVLGLKHRLYHLFSPGYGFDGIVVAFLAQLSPLMAPIAAFFLSGLKVGGLIMQRAVGLESTVVEAIQGLVIIFVAVSLAFRFDRGNWRRFLERRRLLDAGLAQGVTNNSGGTS</sequence>
<evidence type="ECO:0000313" key="7">
    <source>
        <dbReference type="EMBL" id="MXN45557.1"/>
    </source>
</evidence>
<feature type="transmembrane region" description="Helical" evidence="6">
    <location>
        <begin position="238"/>
        <end position="260"/>
    </location>
</feature>
<dbReference type="GO" id="GO:0005886">
    <property type="term" value="C:plasma membrane"/>
    <property type="evidence" value="ECO:0007669"/>
    <property type="project" value="UniProtKB-SubCell"/>
</dbReference>